<dbReference type="Proteomes" id="UP000015105">
    <property type="component" value="Chromosome 5D"/>
</dbReference>
<dbReference type="AlphaFoldDB" id="A0A453KVU7"/>
<evidence type="ECO:0000256" key="1">
    <source>
        <dbReference type="SAM" id="MobiDB-lite"/>
    </source>
</evidence>
<reference evidence="3" key="1">
    <citation type="journal article" date="2014" name="Science">
        <title>Ancient hybridizations among the ancestral genomes of bread wheat.</title>
        <authorList>
            <consortium name="International Wheat Genome Sequencing Consortium,"/>
            <person name="Marcussen T."/>
            <person name="Sandve S.R."/>
            <person name="Heier L."/>
            <person name="Spannagl M."/>
            <person name="Pfeifer M."/>
            <person name="Jakobsen K.S."/>
            <person name="Wulff B.B."/>
            <person name="Steuernagel B."/>
            <person name="Mayer K.F."/>
            <person name="Olsen O.A."/>
        </authorList>
    </citation>
    <scope>NUCLEOTIDE SEQUENCE [LARGE SCALE GENOMIC DNA]</scope>
    <source>
        <strain evidence="3">cv. AL8/78</strain>
    </source>
</reference>
<dbReference type="EnsemblPlants" id="AET5Gv20529100.2">
    <property type="protein sequence ID" value="AET5Gv20529100.2"/>
    <property type="gene ID" value="AET5Gv20529100"/>
</dbReference>
<reference evidence="2" key="4">
    <citation type="submission" date="2019-03" db="UniProtKB">
        <authorList>
            <consortium name="EnsemblPlants"/>
        </authorList>
    </citation>
    <scope>IDENTIFICATION</scope>
</reference>
<evidence type="ECO:0000313" key="2">
    <source>
        <dbReference type="EnsemblPlants" id="AET5Gv20529100.2"/>
    </source>
</evidence>
<reference evidence="2" key="3">
    <citation type="journal article" date="2017" name="Nature">
        <title>Genome sequence of the progenitor of the wheat D genome Aegilops tauschii.</title>
        <authorList>
            <person name="Luo M.C."/>
            <person name="Gu Y.Q."/>
            <person name="Puiu D."/>
            <person name="Wang H."/>
            <person name="Twardziok S.O."/>
            <person name="Deal K.R."/>
            <person name="Huo N."/>
            <person name="Zhu T."/>
            <person name="Wang L."/>
            <person name="Wang Y."/>
            <person name="McGuire P.E."/>
            <person name="Liu S."/>
            <person name="Long H."/>
            <person name="Ramasamy R.K."/>
            <person name="Rodriguez J.C."/>
            <person name="Van S.L."/>
            <person name="Yuan L."/>
            <person name="Wang Z."/>
            <person name="Xia Z."/>
            <person name="Xiao L."/>
            <person name="Anderson O.D."/>
            <person name="Ouyang S."/>
            <person name="Liang Y."/>
            <person name="Zimin A.V."/>
            <person name="Pertea G."/>
            <person name="Qi P."/>
            <person name="Bennetzen J.L."/>
            <person name="Dai X."/>
            <person name="Dawson M.W."/>
            <person name="Muller H.G."/>
            <person name="Kugler K."/>
            <person name="Rivarola-Duarte L."/>
            <person name="Spannagl M."/>
            <person name="Mayer K.F.X."/>
            <person name="Lu F.H."/>
            <person name="Bevan M.W."/>
            <person name="Leroy P."/>
            <person name="Li P."/>
            <person name="You F.M."/>
            <person name="Sun Q."/>
            <person name="Liu Z."/>
            <person name="Lyons E."/>
            <person name="Wicker T."/>
            <person name="Salzberg S.L."/>
            <person name="Devos K.M."/>
            <person name="Dvorak J."/>
        </authorList>
    </citation>
    <scope>NUCLEOTIDE SEQUENCE [LARGE SCALE GENOMIC DNA]</scope>
    <source>
        <strain evidence="2">cv. AL8/78</strain>
    </source>
</reference>
<feature type="region of interest" description="Disordered" evidence="1">
    <location>
        <begin position="145"/>
        <end position="168"/>
    </location>
</feature>
<organism evidence="2 3">
    <name type="scientific">Aegilops tauschii subsp. strangulata</name>
    <name type="common">Goatgrass</name>
    <dbReference type="NCBI Taxonomy" id="200361"/>
    <lineage>
        <taxon>Eukaryota</taxon>
        <taxon>Viridiplantae</taxon>
        <taxon>Streptophyta</taxon>
        <taxon>Embryophyta</taxon>
        <taxon>Tracheophyta</taxon>
        <taxon>Spermatophyta</taxon>
        <taxon>Magnoliopsida</taxon>
        <taxon>Liliopsida</taxon>
        <taxon>Poales</taxon>
        <taxon>Poaceae</taxon>
        <taxon>BOP clade</taxon>
        <taxon>Pooideae</taxon>
        <taxon>Triticodae</taxon>
        <taxon>Triticeae</taxon>
        <taxon>Triticinae</taxon>
        <taxon>Aegilops</taxon>
    </lineage>
</organism>
<sequence>ANPAAVQSVTLIDATATLPAFPAAVLGVPVLGRLVLRVPALFKGLMRLSCARGMDAEEADAHRAAMRGQGKGDAVFEAWKAMNHSFDLTEWRSSSEEVKRLPMMVLWSGSWSDMWIDEGKKVDAYEEISKLIAEFVTMLPTTATEHGSENMDQSSDESADAHSDHPVS</sequence>
<dbReference type="Gramene" id="AET5Gv20529100.2">
    <property type="protein sequence ID" value="AET5Gv20529100.2"/>
    <property type="gene ID" value="AET5Gv20529100"/>
</dbReference>
<feature type="compositionally biased region" description="Basic and acidic residues" evidence="1">
    <location>
        <begin position="159"/>
        <end position="168"/>
    </location>
</feature>
<keyword evidence="3" id="KW-1185">Reference proteome</keyword>
<protein>
    <submittedName>
        <fullName evidence="2">Uncharacterized protein</fullName>
    </submittedName>
</protein>
<reference evidence="3" key="2">
    <citation type="journal article" date="2017" name="Nat. Plants">
        <title>The Aegilops tauschii genome reveals multiple impacts of transposons.</title>
        <authorList>
            <person name="Zhao G."/>
            <person name="Zou C."/>
            <person name="Li K."/>
            <person name="Wang K."/>
            <person name="Li T."/>
            <person name="Gao L."/>
            <person name="Zhang X."/>
            <person name="Wang H."/>
            <person name="Yang Z."/>
            <person name="Liu X."/>
            <person name="Jiang W."/>
            <person name="Mao L."/>
            <person name="Kong X."/>
            <person name="Jiao Y."/>
            <person name="Jia J."/>
        </authorList>
    </citation>
    <scope>NUCLEOTIDE SEQUENCE [LARGE SCALE GENOMIC DNA]</scope>
    <source>
        <strain evidence="3">cv. AL8/78</strain>
    </source>
</reference>
<name>A0A453KVU7_AEGTS</name>
<reference evidence="2" key="5">
    <citation type="journal article" date="2021" name="G3 (Bethesda)">
        <title>Aegilops tauschii genome assembly Aet v5.0 features greater sequence contiguity and improved annotation.</title>
        <authorList>
            <person name="Wang L."/>
            <person name="Zhu T."/>
            <person name="Rodriguez J.C."/>
            <person name="Deal K.R."/>
            <person name="Dubcovsky J."/>
            <person name="McGuire P.E."/>
            <person name="Lux T."/>
            <person name="Spannagl M."/>
            <person name="Mayer K.F.X."/>
            <person name="Baldrich P."/>
            <person name="Meyers B.C."/>
            <person name="Huo N."/>
            <person name="Gu Y.Q."/>
            <person name="Zhou H."/>
            <person name="Devos K.M."/>
            <person name="Bennetzen J.L."/>
            <person name="Unver T."/>
            <person name="Budak H."/>
            <person name="Gulick P.J."/>
            <person name="Galiba G."/>
            <person name="Kalapos B."/>
            <person name="Nelson D.R."/>
            <person name="Li P."/>
            <person name="You F.M."/>
            <person name="Luo M.C."/>
            <person name="Dvorak J."/>
        </authorList>
    </citation>
    <scope>NUCLEOTIDE SEQUENCE [LARGE SCALE GENOMIC DNA]</scope>
    <source>
        <strain evidence="2">cv. AL8/78</strain>
    </source>
</reference>
<evidence type="ECO:0000313" key="3">
    <source>
        <dbReference type="Proteomes" id="UP000015105"/>
    </source>
</evidence>
<accession>A0A453KVU7</accession>
<proteinExistence type="predicted"/>